<proteinExistence type="predicted"/>
<dbReference type="Proteomes" id="UP001339167">
    <property type="component" value="Unassembled WGS sequence"/>
</dbReference>
<dbReference type="Gene3D" id="3.10.620.30">
    <property type="match status" value="1"/>
</dbReference>
<keyword evidence="1" id="KW-0472">Membrane</keyword>
<dbReference type="RefSeq" id="WP_330087008.1">
    <property type="nucleotide sequence ID" value="NZ_JAUGZK010000003.1"/>
</dbReference>
<accession>A0ABU7JDC4</accession>
<gene>
    <name evidence="3" type="ORF">QWF21_05295</name>
</gene>
<keyword evidence="4" id="KW-1185">Reference proteome</keyword>
<keyword evidence="1" id="KW-1133">Transmembrane helix</keyword>
<dbReference type="Pfam" id="PF01841">
    <property type="entry name" value="Transglut_core"/>
    <property type="match status" value="1"/>
</dbReference>
<feature type="transmembrane region" description="Helical" evidence="1">
    <location>
        <begin position="7"/>
        <end position="23"/>
    </location>
</feature>
<evidence type="ECO:0000313" key="3">
    <source>
        <dbReference type="EMBL" id="MEE2023655.1"/>
    </source>
</evidence>
<dbReference type="InterPro" id="IPR052901">
    <property type="entry name" value="Bact_TGase-like"/>
</dbReference>
<reference evidence="3 4" key="1">
    <citation type="submission" date="2023-06" db="EMBL/GenBank/DDBJ databases">
        <title>Alkalimonas sp., MEB004 an alkaliphilic bacterium isolated from Lonar Lake, India.</title>
        <authorList>
            <person name="Joshi A."/>
            <person name="Thite S."/>
        </authorList>
    </citation>
    <scope>NUCLEOTIDE SEQUENCE [LARGE SCALE GENOMIC DNA]</scope>
    <source>
        <strain evidence="3 4">MEB004</strain>
    </source>
</reference>
<evidence type="ECO:0000259" key="2">
    <source>
        <dbReference type="SMART" id="SM00460"/>
    </source>
</evidence>
<dbReference type="Pfam" id="PF11992">
    <property type="entry name" value="TgpA_N"/>
    <property type="match status" value="1"/>
</dbReference>
<dbReference type="SMART" id="SM00460">
    <property type="entry name" value="TGc"/>
    <property type="match status" value="1"/>
</dbReference>
<dbReference type="InterPro" id="IPR021878">
    <property type="entry name" value="TgpA_N"/>
</dbReference>
<comment type="caution">
    <text evidence="3">The sequence shown here is derived from an EMBL/GenBank/DDBJ whole genome shotgun (WGS) entry which is preliminary data.</text>
</comment>
<evidence type="ECO:0000256" key="1">
    <source>
        <dbReference type="SAM" id="Phobius"/>
    </source>
</evidence>
<dbReference type="InterPro" id="IPR038765">
    <property type="entry name" value="Papain-like_cys_pep_sf"/>
</dbReference>
<sequence length="645" mass="73755">MLNQSRFIYLATILQLLLILLMLPAWQWWSLGCFLLLNGLAFLQAFDKAPVLSLRLVNILAALCVVALVLAGRQLGAMNFLMHILVLSALLRLLALSKQKEARQLVWVHYFILGCSFLFHQSIAMASLILLAFVLNLLLQYLLFAVQMPSNRQLRADSRFLLLLLPLWLGLFLLFPRLAPLWQLPSAQQAITGLANEIEPGTIEQLVQSNATAFRVRFDGPLPPQSERYWRAKVFEHFDGRRWSVQQGFHHPGRPRSRDYPNQATELRYQIIAEPSFQRSVFTLGVPTQWSPELEALPAALLGYNRTINQRISYQISSVTAAVPLTDVQEKHWNLLTGDHNQRSQQLASVLLADHPEPHDFAEALLAYFRQHAFFYTLNPPPLGQNSVDDFLFQSRAGFCSHYASASALLFRQAGIPARVVGGYLGGDWYQEQHYLLVRQRDAHAWVEYLVDDVWHSLDPTAAIAPDRVLNGLDSALSDADMAFLTGGLFGQLPLLSQLRLQLLHLDYYWSVWVLGFNQQRQDALWRSFTAFWQQWRQLLWLSLLITLSLVLLAVAWCWHRRKKRCSVTEQLQKSIPALANKLPQQSISKALHSLAEQAPSQQMLLHSVQILYERSIFASDQSAQQELLRLLKQHRRQLTQLGKK</sequence>
<dbReference type="PANTHER" id="PTHR42736:SF1">
    <property type="entry name" value="PROTEIN-GLUTAMINE GAMMA-GLUTAMYLTRANSFERASE"/>
    <property type="match status" value="1"/>
</dbReference>
<feature type="transmembrane region" description="Helical" evidence="1">
    <location>
        <begin position="539"/>
        <end position="559"/>
    </location>
</feature>
<dbReference type="PANTHER" id="PTHR42736">
    <property type="entry name" value="PROTEIN-GLUTAMINE GAMMA-GLUTAMYLTRANSFERASE"/>
    <property type="match status" value="1"/>
</dbReference>
<feature type="transmembrane region" description="Helical" evidence="1">
    <location>
        <begin position="53"/>
        <end position="71"/>
    </location>
</feature>
<feature type="transmembrane region" description="Helical" evidence="1">
    <location>
        <begin position="77"/>
        <end position="95"/>
    </location>
</feature>
<dbReference type="EMBL" id="JAUGZK010000003">
    <property type="protein sequence ID" value="MEE2023655.1"/>
    <property type="molecule type" value="Genomic_DNA"/>
</dbReference>
<feature type="domain" description="Transglutaminase-like" evidence="2">
    <location>
        <begin position="392"/>
        <end position="462"/>
    </location>
</feature>
<organism evidence="3 4">
    <name type="scientific">Alkalimonas mucilaginosa</name>
    <dbReference type="NCBI Taxonomy" id="3057676"/>
    <lineage>
        <taxon>Bacteria</taxon>
        <taxon>Pseudomonadati</taxon>
        <taxon>Pseudomonadota</taxon>
        <taxon>Gammaproteobacteria</taxon>
        <taxon>Alkalimonas</taxon>
    </lineage>
</organism>
<feature type="transmembrane region" description="Helical" evidence="1">
    <location>
        <begin position="160"/>
        <end position="179"/>
    </location>
</feature>
<dbReference type="InterPro" id="IPR002931">
    <property type="entry name" value="Transglutaminase-like"/>
</dbReference>
<evidence type="ECO:0000313" key="4">
    <source>
        <dbReference type="Proteomes" id="UP001339167"/>
    </source>
</evidence>
<protein>
    <submittedName>
        <fullName evidence="3">DUF3488 and transglutaminase-like domain-containing protein</fullName>
    </submittedName>
</protein>
<name>A0ABU7JDC4_9GAMM</name>
<keyword evidence="1" id="KW-0812">Transmembrane</keyword>
<dbReference type="SUPFAM" id="SSF54001">
    <property type="entry name" value="Cysteine proteinases"/>
    <property type="match status" value="1"/>
</dbReference>
<dbReference type="PROSITE" id="PS51257">
    <property type="entry name" value="PROKAR_LIPOPROTEIN"/>
    <property type="match status" value="1"/>
</dbReference>